<feature type="region of interest" description="Disordered" evidence="12">
    <location>
        <begin position="1"/>
        <end position="49"/>
    </location>
</feature>
<dbReference type="SMART" id="SM00129">
    <property type="entry name" value="KISc"/>
    <property type="match status" value="1"/>
</dbReference>
<reference evidence="14" key="2">
    <citation type="submission" date="2015-02" db="UniProtKB">
        <authorList>
            <consortium name="EnsemblMetazoa"/>
        </authorList>
    </citation>
    <scope>IDENTIFICATION</scope>
</reference>
<evidence type="ECO:0000256" key="11">
    <source>
        <dbReference type="RuleBase" id="RU000394"/>
    </source>
</evidence>
<evidence type="ECO:0000256" key="1">
    <source>
        <dbReference type="ARBA" id="ARBA00004647"/>
    </source>
</evidence>
<dbReference type="PROSITE" id="PS50067">
    <property type="entry name" value="KINESIN_MOTOR_2"/>
    <property type="match status" value="1"/>
</dbReference>
<reference evidence="15" key="1">
    <citation type="submission" date="2011-05" db="EMBL/GenBank/DDBJ databases">
        <authorList>
            <person name="Richards S.R."/>
            <person name="Qu J."/>
            <person name="Jiang H."/>
            <person name="Jhangiani S.N."/>
            <person name="Agravi P."/>
            <person name="Goodspeed R."/>
            <person name="Gross S."/>
            <person name="Mandapat C."/>
            <person name="Jackson L."/>
            <person name="Mathew T."/>
            <person name="Pu L."/>
            <person name="Thornton R."/>
            <person name="Saada N."/>
            <person name="Wilczek-Boney K.B."/>
            <person name="Lee S."/>
            <person name="Kovar C."/>
            <person name="Wu Y."/>
            <person name="Scherer S.E."/>
            <person name="Worley K.C."/>
            <person name="Muzny D.M."/>
            <person name="Gibbs R."/>
        </authorList>
    </citation>
    <scope>NUCLEOTIDE SEQUENCE</scope>
    <source>
        <strain evidence="15">Brora</strain>
    </source>
</reference>
<evidence type="ECO:0000256" key="9">
    <source>
        <dbReference type="ARBA" id="ARBA00061030"/>
    </source>
</evidence>
<dbReference type="InterPro" id="IPR027640">
    <property type="entry name" value="Kinesin-like_fam"/>
</dbReference>
<dbReference type="GO" id="GO:0005524">
    <property type="term" value="F:ATP binding"/>
    <property type="evidence" value="ECO:0007669"/>
    <property type="project" value="UniProtKB-UniRule"/>
</dbReference>
<evidence type="ECO:0000256" key="12">
    <source>
        <dbReference type="SAM" id="MobiDB-lite"/>
    </source>
</evidence>
<dbReference type="GO" id="GO:0007059">
    <property type="term" value="P:chromosome segregation"/>
    <property type="evidence" value="ECO:0007669"/>
    <property type="project" value="UniProtKB-KW"/>
</dbReference>
<feature type="binding site" evidence="10">
    <location>
        <begin position="208"/>
        <end position="215"/>
    </location>
    <ligand>
        <name>ATP</name>
        <dbReference type="ChEBI" id="CHEBI:30616"/>
    </ligand>
</feature>
<dbReference type="CDD" id="cd01367">
    <property type="entry name" value="KISc_KIF2_like"/>
    <property type="match status" value="1"/>
</dbReference>
<dbReference type="SUPFAM" id="SSF52540">
    <property type="entry name" value="P-loop containing nucleoside triphosphate hydrolases"/>
    <property type="match status" value="1"/>
</dbReference>
<dbReference type="PANTHER" id="PTHR47971:SF8">
    <property type="entry name" value="KINESIN-LIKE PROTEIN"/>
    <property type="match status" value="1"/>
</dbReference>
<dbReference type="GO" id="GO:0005828">
    <property type="term" value="C:kinetochore microtubule"/>
    <property type="evidence" value="ECO:0007669"/>
    <property type="project" value="UniProtKB-ARBA"/>
</dbReference>
<feature type="compositionally biased region" description="Polar residues" evidence="12">
    <location>
        <begin position="11"/>
        <end position="22"/>
    </location>
</feature>
<evidence type="ECO:0000259" key="13">
    <source>
        <dbReference type="PROSITE" id="PS50067"/>
    </source>
</evidence>
<dbReference type="InterPro" id="IPR001752">
    <property type="entry name" value="Kinesin_motor_dom"/>
</dbReference>
<evidence type="ECO:0000313" key="15">
    <source>
        <dbReference type="Proteomes" id="UP000014500"/>
    </source>
</evidence>
<dbReference type="EnsemblMetazoa" id="SMAR008030-RA">
    <property type="protein sequence ID" value="SMAR008030-PA"/>
    <property type="gene ID" value="SMAR008030"/>
</dbReference>
<dbReference type="GO" id="GO:0000922">
    <property type="term" value="C:spindle pole"/>
    <property type="evidence" value="ECO:0007669"/>
    <property type="project" value="UniProtKB-SubCell"/>
</dbReference>
<dbReference type="Proteomes" id="UP000014500">
    <property type="component" value="Unassembled WGS sequence"/>
</dbReference>
<protein>
    <recommendedName>
        <fullName evidence="11">Kinesin-like protein</fullName>
    </recommendedName>
</protein>
<feature type="domain" description="Kinesin motor" evidence="13">
    <location>
        <begin position="118"/>
        <end position="451"/>
    </location>
</feature>
<dbReference type="GO" id="GO:0003777">
    <property type="term" value="F:microtubule motor activity"/>
    <property type="evidence" value="ECO:0007669"/>
    <property type="project" value="InterPro"/>
</dbReference>
<dbReference type="eggNOG" id="KOG0246">
    <property type="taxonomic scope" value="Eukaryota"/>
</dbReference>
<dbReference type="Gene3D" id="3.40.850.10">
    <property type="entry name" value="Kinesin motor domain"/>
    <property type="match status" value="1"/>
</dbReference>
<sequence>MGSAFGRPSELSRSASQTTSDLCFSPSKLNPPKATFSVTSRKSTERSPSHVVKEIEKLRKKREERRARQNEVLLEKQELMTRDVGNPNWEFSVMVQDYRHSLEFQPLQSSHERLPTNKIRVCLRKRPLNSKEMSRKDVDVVTAPNKNTIIIHEPKFKVDLTKFLDNHKYRFDFVFNETSTNKMVYNYTAKSLVQTIFEGGMATCFAYGQTGSGKTHTMGGDFIGNIQDHSKGIYALTAGDVFMLQNSSKYKNLNLAVSASFFEIYCGKVFDLLNDNAKLRILENGSQQVQVVGLVEQAVDSVAQILEVIAQGSKSRSTSLSSCNDHSSRSHAVFQIILRKKDNRNIHGKFSLIDLAGNERGAADTTCSNHKRRIEGSEINKSLLALKECVRALGRKGSYLPFRASKLTQVLRDSFIGDNIATCMIAMISPGMSSCEQTLNTLRYANRVKELCVDEIELKAKPVASAEPNTVTKSSSCEQDRWRSINNSELSIDMHKFHQTVSHLQKLEEDVVENHKVLLQNWELLLAPNIVLLAFNALSRDPCSPFDDTIKYLKTSPLTSPQAVESEATDQWLQMDQQLIRMTENAGYNIDVYSDQLQSLVREKITTLNKFMETIIRLRREITGEENKIKAVRKPSSIRFQA</sequence>
<dbReference type="InterPro" id="IPR027417">
    <property type="entry name" value="P-loop_NTPase"/>
</dbReference>
<dbReference type="OMA" id="NWDTARM"/>
<keyword evidence="2" id="KW-0963">Cytoplasm</keyword>
<accession>T1J371</accession>
<dbReference type="STRING" id="126957.T1J371"/>
<keyword evidence="7 10" id="KW-0505">Motor protein</keyword>
<evidence type="ECO:0000256" key="3">
    <source>
        <dbReference type="ARBA" id="ARBA00022701"/>
    </source>
</evidence>
<dbReference type="PROSITE" id="PS00411">
    <property type="entry name" value="KINESIN_MOTOR_1"/>
    <property type="match status" value="1"/>
</dbReference>
<evidence type="ECO:0000256" key="7">
    <source>
        <dbReference type="ARBA" id="ARBA00023175"/>
    </source>
</evidence>
<dbReference type="GO" id="GO:0007018">
    <property type="term" value="P:microtubule-based movement"/>
    <property type="evidence" value="ECO:0007669"/>
    <property type="project" value="InterPro"/>
</dbReference>
<proteinExistence type="inferred from homology"/>
<dbReference type="EMBL" id="JH431820">
    <property type="status" value="NOT_ANNOTATED_CDS"/>
    <property type="molecule type" value="Genomic_DNA"/>
</dbReference>
<dbReference type="InterPro" id="IPR019821">
    <property type="entry name" value="Kinesin_motor_CS"/>
</dbReference>
<dbReference type="PhylomeDB" id="T1J371"/>
<evidence type="ECO:0000256" key="6">
    <source>
        <dbReference type="ARBA" id="ARBA00022840"/>
    </source>
</evidence>
<organism evidence="14 15">
    <name type="scientific">Strigamia maritima</name>
    <name type="common">European centipede</name>
    <name type="synonym">Geophilus maritimus</name>
    <dbReference type="NCBI Taxonomy" id="126957"/>
    <lineage>
        <taxon>Eukaryota</taxon>
        <taxon>Metazoa</taxon>
        <taxon>Ecdysozoa</taxon>
        <taxon>Arthropoda</taxon>
        <taxon>Myriapoda</taxon>
        <taxon>Chilopoda</taxon>
        <taxon>Pleurostigmophora</taxon>
        <taxon>Geophilomorpha</taxon>
        <taxon>Linotaeniidae</taxon>
        <taxon>Strigamia</taxon>
    </lineage>
</organism>
<comment type="similarity">
    <text evidence="9">Belongs to the TRAFAC class myosin-kinesin ATPase superfamily. Kinesin family. KIN-13 subfamily.</text>
</comment>
<comment type="subcellular location">
    <subcellularLocation>
        <location evidence="1">Cytoplasm</location>
        <location evidence="1">Cytoskeleton</location>
        <location evidence="1">Spindle pole</location>
    </subcellularLocation>
</comment>
<dbReference type="FunFam" id="3.40.850.10:FF:000012">
    <property type="entry name" value="Kinesin-like protein"/>
    <property type="match status" value="1"/>
</dbReference>
<keyword evidence="15" id="KW-1185">Reference proteome</keyword>
<evidence type="ECO:0000313" key="14">
    <source>
        <dbReference type="EnsemblMetazoa" id="SMAR008030-PA"/>
    </source>
</evidence>
<dbReference type="PANTHER" id="PTHR47971">
    <property type="entry name" value="KINESIN-RELATED PROTEIN 6"/>
    <property type="match status" value="1"/>
</dbReference>
<evidence type="ECO:0000256" key="5">
    <source>
        <dbReference type="ARBA" id="ARBA00022829"/>
    </source>
</evidence>
<evidence type="ECO:0000256" key="2">
    <source>
        <dbReference type="ARBA" id="ARBA00022490"/>
    </source>
</evidence>
<dbReference type="Pfam" id="PF00225">
    <property type="entry name" value="Kinesin"/>
    <property type="match status" value="1"/>
</dbReference>
<dbReference type="GO" id="GO:0007019">
    <property type="term" value="P:microtubule depolymerization"/>
    <property type="evidence" value="ECO:0007669"/>
    <property type="project" value="TreeGrafter"/>
</dbReference>
<dbReference type="GO" id="GO:0008017">
    <property type="term" value="F:microtubule binding"/>
    <property type="evidence" value="ECO:0007669"/>
    <property type="project" value="InterPro"/>
</dbReference>
<evidence type="ECO:0000256" key="8">
    <source>
        <dbReference type="ARBA" id="ARBA00023212"/>
    </source>
</evidence>
<evidence type="ECO:0000256" key="10">
    <source>
        <dbReference type="PROSITE-ProRule" id="PRU00283"/>
    </source>
</evidence>
<keyword evidence="3 11" id="KW-0493">Microtubule</keyword>
<keyword evidence="8" id="KW-0206">Cytoskeleton</keyword>
<keyword evidence="4 10" id="KW-0547">Nucleotide-binding</keyword>
<dbReference type="HOGENOM" id="CLU_001485_19_1_1"/>
<dbReference type="InterPro" id="IPR036961">
    <property type="entry name" value="Kinesin_motor_dom_sf"/>
</dbReference>
<evidence type="ECO:0000256" key="4">
    <source>
        <dbReference type="ARBA" id="ARBA00022741"/>
    </source>
</evidence>
<keyword evidence="5" id="KW-0159">Chromosome partition</keyword>
<dbReference type="PRINTS" id="PR00380">
    <property type="entry name" value="KINESINHEAVY"/>
</dbReference>
<dbReference type="AlphaFoldDB" id="T1J371"/>
<keyword evidence="6 10" id="KW-0067">ATP-binding</keyword>
<name>T1J371_STRMM</name>